<protein>
    <recommendedName>
        <fullName evidence="15">sphingosine kinase</fullName>
        <ecNumber evidence="15">2.7.1.91</ecNumber>
    </recommendedName>
</protein>
<evidence type="ECO:0000256" key="7">
    <source>
        <dbReference type="ARBA" id="ARBA00022777"/>
    </source>
</evidence>
<dbReference type="PANTHER" id="PTHR46245:SF10">
    <property type="entry name" value="B3 DOMAIN-CONTAINING TRANSCRIPTION FACTOR VAL3"/>
    <property type="match status" value="1"/>
</dbReference>
<dbReference type="Gene3D" id="3.30.40.100">
    <property type="match status" value="1"/>
</dbReference>
<dbReference type="FunFam" id="3.40.50.10330:FF:000005">
    <property type="entry name" value="Sphingosine kinase 2"/>
    <property type="match status" value="1"/>
</dbReference>
<dbReference type="Pfam" id="PF19279">
    <property type="entry name" value="YegS_C"/>
    <property type="match status" value="1"/>
</dbReference>
<keyword evidence="13" id="KW-0804">Transcription</keyword>
<evidence type="ECO:0000256" key="10">
    <source>
        <dbReference type="ARBA" id="ARBA00023015"/>
    </source>
</evidence>
<organism evidence="20 21">
    <name type="scientific">Sesamum angolense</name>
    <dbReference type="NCBI Taxonomy" id="2727404"/>
    <lineage>
        <taxon>Eukaryota</taxon>
        <taxon>Viridiplantae</taxon>
        <taxon>Streptophyta</taxon>
        <taxon>Embryophyta</taxon>
        <taxon>Tracheophyta</taxon>
        <taxon>Spermatophyta</taxon>
        <taxon>Magnoliopsida</taxon>
        <taxon>eudicotyledons</taxon>
        <taxon>Gunneridae</taxon>
        <taxon>Pentapetalae</taxon>
        <taxon>asterids</taxon>
        <taxon>lamiids</taxon>
        <taxon>Lamiales</taxon>
        <taxon>Pedaliaceae</taxon>
        <taxon>Sesamum</taxon>
    </lineage>
</organism>
<evidence type="ECO:0000259" key="17">
    <source>
        <dbReference type="PROSITE" id="PS50146"/>
    </source>
</evidence>
<feature type="domain" description="CW-type" evidence="19">
    <location>
        <begin position="945"/>
        <end position="995"/>
    </location>
</feature>
<proteinExistence type="predicted"/>
<dbReference type="InterPro" id="IPR017438">
    <property type="entry name" value="ATP-NAD_kinase_N"/>
</dbReference>
<evidence type="ECO:0000256" key="3">
    <source>
        <dbReference type="ARBA" id="ARBA00022679"/>
    </source>
</evidence>
<evidence type="ECO:0000256" key="16">
    <source>
        <dbReference type="SAM" id="MobiDB-lite"/>
    </source>
</evidence>
<keyword evidence="21" id="KW-1185">Reference proteome</keyword>
<gene>
    <name evidence="20" type="ORF">Sango_1381400</name>
</gene>
<dbReference type="SMART" id="SM00046">
    <property type="entry name" value="DAGKc"/>
    <property type="match status" value="1"/>
</dbReference>
<feature type="region of interest" description="Disordered" evidence="16">
    <location>
        <begin position="1103"/>
        <end position="1141"/>
    </location>
</feature>
<dbReference type="Pfam" id="PF00781">
    <property type="entry name" value="DAGK_cat"/>
    <property type="match status" value="1"/>
</dbReference>
<dbReference type="Proteomes" id="UP001289374">
    <property type="component" value="Unassembled WGS sequence"/>
</dbReference>
<dbReference type="Gene3D" id="3.40.50.10330">
    <property type="entry name" value="Probable inorganic polyphosphate/atp-NAD kinase, domain 1"/>
    <property type="match status" value="1"/>
</dbReference>
<feature type="compositionally biased region" description="Low complexity" evidence="16">
    <location>
        <begin position="1111"/>
        <end position="1121"/>
    </location>
</feature>
<dbReference type="Pfam" id="PF02362">
    <property type="entry name" value="B3"/>
    <property type="match status" value="1"/>
</dbReference>
<dbReference type="PROSITE" id="PS50863">
    <property type="entry name" value="B3"/>
    <property type="match status" value="1"/>
</dbReference>
<evidence type="ECO:0000256" key="15">
    <source>
        <dbReference type="ARBA" id="ARBA00044037"/>
    </source>
</evidence>
<evidence type="ECO:0000256" key="14">
    <source>
        <dbReference type="ARBA" id="ARBA00023242"/>
    </source>
</evidence>
<comment type="subcellular location">
    <subcellularLocation>
        <location evidence="1">Nucleus</location>
    </subcellularLocation>
    <subcellularLocation>
        <location evidence="2">Vacuole membrane</location>
        <topology evidence="2">Peripheral membrane protein</topology>
    </subcellularLocation>
</comment>
<keyword evidence="7 20" id="KW-0418">Kinase</keyword>
<keyword evidence="14" id="KW-0539">Nucleus</keyword>
<evidence type="ECO:0000256" key="11">
    <source>
        <dbReference type="ARBA" id="ARBA00023125"/>
    </source>
</evidence>
<sequence>METGELLSDQVRVNGRITTATFSAGGQLMWPGRRLDMGKQVLGFSVEGSKIKIRAIVEASPGICGFSYKTTLIRKTFTLEFLSDDCLRVWTQKLQEYLDSLGRPKRLFIFVNPYGGKKSASKIFVNDVKPLLDDANVEYTIQETKHRSHANEVVQSLDLAKYDGIVCVSGDGILVEVLNGLLVRGDWDSAIKIPLGVVPAGTGNGMVKSLLDSRGQPCSPFNATLAIIRGHKRSLDVATISQGDTRFFSLLMLAWGLVADIDIESEIYRWMGSARLDFYALQRIFGLRSYNGSICFVPAPGYESYGEPLDLEKEVIVEGESQMTSDDGPLSIQEYGYRGPKVDIKSLNWRKIDGPFVSIWLHNVPWGGENTLAAPDAEFSDGCLDLVMIKDCPKCSLLKLMTGLNDGSHVKSPHVSYLKVKAFILQPGTRTDDPSKGGIIDVDGEGFVYVMSTTKVCFNSNCKEASDKWRRGWRRRTGEYAHLCDRCAWILGISSFSEGNGGNLVLSDSAYEDGKFCETFHLNSSGWRCCESCGKTPNPAWPPPSHFLPSQPERMKDLSVKTWSAIAGSGPVPWRQAPSLFSRPDTQSNVQSRMPFEIDVSGGIDRHHICERLSNASPEMKQERSYERFVNGKLRLGPSEILQNGNAGLDMKEQPYPFVNDFKPVFLKNDSSTSNLSARASSSKMTDDAQLSAIIHNHQLFQLLSAGSSKSVITPLFEKMLSASDAGRIGRLVLPKKCAEAYFPPISQPEGLPLKVQDVKGKEWVFQFRFWPNNNSRMYVLEGITPCIQSMQLQAGDVVTFSRLEPEGKLVMGGRKASAIPSSDQGDEVTVIGTDASNPGDGSARHKSGDVISVNGQRKEKILEDKPVIHSKRKNSNFGVKNKRLRIDNEDVIELKLTWREAQGLIRPPAKIVPSFFVVEGCEFEEFEEAAPVIGRPTILGIDHFGEKIQWVQCEDCFKWRKVPADALLPSRWICSENVWDLDRSLCSADEELTKEQLEHLLPAMNKDASRKEDITDQDADLFVALEGLDALANLAIQGEGEGLPISSESRTKHPRHKPGCTCIVCLQPPSGKGSKHSQSCDCVVCSSLKRRFRTLMERREKKQLEKEVDSSSQSLQWQQSPEKPQAVDTHAGPDAGISGLNQEEVGKWGYLDDANGRKSSTSPLKGQIDLNIQPDREDELSPSDSGAMKHLLPGSADRFFRQQRSLGSDVIGDLVGKQMQQDGIGGANFISCMALDGSHQKTV</sequence>
<keyword evidence="5" id="KW-0547">Nucleotide-binding</keyword>
<comment type="caution">
    <text evidence="20">The sequence shown here is derived from an EMBL/GenBank/DDBJ whole genome shotgun (WGS) entry which is preliminary data.</text>
</comment>
<evidence type="ECO:0000256" key="1">
    <source>
        <dbReference type="ARBA" id="ARBA00004123"/>
    </source>
</evidence>
<evidence type="ECO:0000256" key="5">
    <source>
        <dbReference type="ARBA" id="ARBA00022741"/>
    </source>
</evidence>
<dbReference type="GO" id="GO:0003677">
    <property type="term" value="F:DNA binding"/>
    <property type="evidence" value="ECO:0007669"/>
    <property type="project" value="UniProtKB-KW"/>
</dbReference>
<dbReference type="GO" id="GO:0071215">
    <property type="term" value="P:cellular response to abscisic acid stimulus"/>
    <property type="evidence" value="ECO:0007669"/>
    <property type="project" value="UniProtKB-ARBA"/>
</dbReference>
<evidence type="ECO:0000259" key="18">
    <source>
        <dbReference type="PROSITE" id="PS50863"/>
    </source>
</evidence>
<keyword evidence="12" id="KW-0472">Membrane</keyword>
<dbReference type="GO" id="GO:0008481">
    <property type="term" value="F:sphingosine kinase activity"/>
    <property type="evidence" value="ECO:0007669"/>
    <property type="project" value="UniProtKB-EC"/>
</dbReference>
<dbReference type="Pfam" id="PF07496">
    <property type="entry name" value="zf-CW"/>
    <property type="match status" value="1"/>
</dbReference>
<evidence type="ECO:0000256" key="13">
    <source>
        <dbReference type="ARBA" id="ARBA00023163"/>
    </source>
</evidence>
<dbReference type="FunFam" id="2.40.330.10:FF:000006">
    <property type="entry name" value="B3 domain-containing transcription repressor VAL1"/>
    <property type="match status" value="1"/>
</dbReference>
<evidence type="ECO:0000256" key="9">
    <source>
        <dbReference type="ARBA" id="ARBA00022840"/>
    </source>
</evidence>
<keyword evidence="9" id="KW-0067">ATP-binding</keyword>
<dbReference type="EMBL" id="JACGWL010000007">
    <property type="protein sequence ID" value="KAK4399059.1"/>
    <property type="molecule type" value="Genomic_DNA"/>
</dbReference>
<dbReference type="SUPFAM" id="SSF111331">
    <property type="entry name" value="NAD kinase/diacylglycerol kinase-like"/>
    <property type="match status" value="1"/>
</dbReference>
<dbReference type="GO" id="GO:0006355">
    <property type="term" value="P:regulation of DNA-templated transcription"/>
    <property type="evidence" value="ECO:0007669"/>
    <property type="project" value="UniProtKB-ARBA"/>
</dbReference>
<dbReference type="GO" id="GO:0005634">
    <property type="term" value="C:nucleus"/>
    <property type="evidence" value="ECO:0007669"/>
    <property type="project" value="UniProtKB-SubCell"/>
</dbReference>
<dbReference type="Gene3D" id="2.40.330.10">
    <property type="entry name" value="DNA-binding pseudobarrel domain"/>
    <property type="match status" value="1"/>
</dbReference>
<reference evidence="20" key="1">
    <citation type="submission" date="2020-06" db="EMBL/GenBank/DDBJ databases">
        <authorList>
            <person name="Li T."/>
            <person name="Hu X."/>
            <person name="Zhang T."/>
            <person name="Song X."/>
            <person name="Zhang H."/>
            <person name="Dai N."/>
            <person name="Sheng W."/>
            <person name="Hou X."/>
            <person name="Wei L."/>
        </authorList>
    </citation>
    <scope>NUCLEOTIDE SEQUENCE</scope>
    <source>
        <strain evidence="20">K16</strain>
        <tissue evidence="20">Leaf</tissue>
    </source>
</reference>
<feature type="domain" description="TF-B3" evidence="18">
    <location>
        <begin position="717"/>
        <end position="818"/>
    </location>
</feature>
<dbReference type="GO" id="GO:0005524">
    <property type="term" value="F:ATP binding"/>
    <property type="evidence" value="ECO:0007669"/>
    <property type="project" value="UniProtKB-KW"/>
</dbReference>
<keyword evidence="8" id="KW-0862">Zinc</keyword>
<keyword evidence="4" id="KW-0479">Metal-binding</keyword>
<name>A0AAE1WTL8_9LAMI</name>
<keyword evidence="10" id="KW-0805">Transcription regulation</keyword>
<keyword evidence="11" id="KW-0238">DNA-binding</keyword>
<dbReference type="EC" id="2.7.1.91" evidence="15"/>
<evidence type="ECO:0000313" key="20">
    <source>
        <dbReference type="EMBL" id="KAK4399059.1"/>
    </source>
</evidence>
<dbReference type="PANTHER" id="PTHR46245">
    <property type="entry name" value="B3 DOMAIN-CONTAINING PROTEIN OS07G0563300"/>
    <property type="match status" value="1"/>
</dbReference>
<dbReference type="GO" id="GO:0009705">
    <property type="term" value="C:plant-type vacuole membrane"/>
    <property type="evidence" value="ECO:0007669"/>
    <property type="project" value="UniProtKB-ARBA"/>
</dbReference>
<dbReference type="PROSITE" id="PS51050">
    <property type="entry name" value="ZF_CW"/>
    <property type="match status" value="1"/>
</dbReference>
<keyword evidence="3" id="KW-0808">Transferase</keyword>
<dbReference type="InterPro" id="IPR016064">
    <property type="entry name" value="NAD/diacylglycerol_kinase_sf"/>
</dbReference>
<dbReference type="CDD" id="cd10017">
    <property type="entry name" value="B3_DNA"/>
    <property type="match status" value="1"/>
</dbReference>
<dbReference type="InterPro" id="IPR003340">
    <property type="entry name" value="B3_DNA-bd"/>
</dbReference>
<feature type="domain" description="DAGKc" evidence="17">
    <location>
        <begin position="102"/>
        <end position="244"/>
    </location>
</feature>
<keyword evidence="6" id="KW-0863">Zinc-finger</keyword>
<dbReference type="InterPro" id="IPR015300">
    <property type="entry name" value="DNA-bd_pseudobarrel_sf"/>
</dbReference>
<dbReference type="GO" id="GO:0008270">
    <property type="term" value="F:zinc ion binding"/>
    <property type="evidence" value="ECO:0007669"/>
    <property type="project" value="UniProtKB-KW"/>
</dbReference>
<accession>A0AAE1WTL8</accession>
<evidence type="ECO:0000256" key="6">
    <source>
        <dbReference type="ARBA" id="ARBA00022771"/>
    </source>
</evidence>
<dbReference type="SUPFAM" id="SSF101936">
    <property type="entry name" value="DNA-binding pseudobarrel domain"/>
    <property type="match status" value="1"/>
</dbReference>
<dbReference type="PROSITE" id="PS50146">
    <property type="entry name" value="DAGK"/>
    <property type="match status" value="1"/>
</dbReference>
<dbReference type="InterPro" id="IPR001206">
    <property type="entry name" value="Diacylglycerol_kinase_cat_dom"/>
</dbReference>
<evidence type="ECO:0000259" key="19">
    <source>
        <dbReference type="PROSITE" id="PS51050"/>
    </source>
</evidence>
<evidence type="ECO:0000256" key="8">
    <source>
        <dbReference type="ARBA" id="ARBA00022833"/>
    </source>
</evidence>
<evidence type="ECO:0000313" key="21">
    <source>
        <dbReference type="Proteomes" id="UP001289374"/>
    </source>
</evidence>
<dbReference type="AlphaFoldDB" id="A0AAE1WTL8"/>
<dbReference type="InterPro" id="IPR045540">
    <property type="entry name" value="YegS/DAGK_C"/>
</dbReference>
<evidence type="ECO:0000256" key="2">
    <source>
        <dbReference type="ARBA" id="ARBA00004148"/>
    </source>
</evidence>
<dbReference type="InterPro" id="IPR011124">
    <property type="entry name" value="Znf_CW"/>
</dbReference>
<evidence type="ECO:0000256" key="4">
    <source>
        <dbReference type="ARBA" id="ARBA00022723"/>
    </source>
</evidence>
<dbReference type="Gene3D" id="2.60.200.40">
    <property type="match status" value="1"/>
</dbReference>
<evidence type="ECO:0000256" key="12">
    <source>
        <dbReference type="ARBA" id="ARBA00023136"/>
    </source>
</evidence>
<dbReference type="SMART" id="SM01019">
    <property type="entry name" value="B3"/>
    <property type="match status" value="1"/>
</dbReference>
<reference evidence="20" key="2">
    <citation type="journal article" date="2024" name="Plant">
        <title>Genomic evolution and insights into agronomic trait innovations of Sesamum species.</title>
        <authorList>
            <person name="Miao H."/>
            <person name="Wang L."/>
            <person name="Qu L."/>
            <person name="Liu H."/>
            <person name="Sun Y."/>
            <person name="Le M."/>
            <person name="Wang Q."/>
            <person name="Wei S."/>
            <person name="Zheng Y."/>
            <person name="Lin W."/>
            <person name="Duan Y."/>
            <person name="Cao H."/>
            <person name="Xiong S."/>
            <person name="Wang X."/>
            <person name="Wei L."/>
            <person name="Li C."/>
            <person name="Ma Q."/>
            <person name="Ju M."/>
            <person name="Zhao R."/>
            <person name="Li G."/>
            <person name="Mu C."/>
            <person name="Tian Q."/>
            <person name="Mei H."/>
            <person name="Zhang T."/>
            <person name="Gao T."/>
            <person name="Zhang H."/>
        </authorList>
    </citation>
    <scope>NUCLEOTIDE SEQUENCE</scope>
    <source>
        <strain evidence="20">K16</strain>
    </source>
</reference>